<protein>
    <submittedName>
        <fullName evidence="2">Uncharacterized protein</fullName>
    </submittedName>
</protein>
<proteinExistence type="predicted"/>
<keyword evidence="3" id="KW-1185">Reference proteome</keyword>
<organism evidence="2 3">
    <name type="scientific">Eumeta variegata</name>
    <name type="common">Bagworm moth</name>
    <name type="synonym">Eumeta japonica</name>
    <dbReference type="NCBI Taxonomy" id="151549"/>
    <lineage>
        <taxon>Eukaryota</taxon>
        <taxon>Metazoa</taxon>
        <taxon>Ecdysozoa</taxon>
        <taxon>Arthropoda</taxon>
        <taxon>Hexapoda</taxon>
        <taxon>Insecta</taxon>
        <taxon>Pterygota</taxon>
        <taxon>Neoptera</taxon>
        <taxon>Endopterygota</taxon>
        <taxon>Lepidoptera</taxon>
        <taxon>Glossata</taxon>
        <taxon>Ditrysia</taxon>
        <taxon>Tineoidea</taxon>
        <taxon>Psychidae</taxon>
        <taxon>Oiketicinae</taxon>
        <taxon>Eumeta</taxon>
    </lineage>
</organism>
<comment type="caution">
    <text evidence="2">The sequence shown here is derived from an EMBL/GenBank/DDBJ whole genome shotgun (WGS) entry which is preliminary data.</text>
</comment>
<evidence type="ECO:0000256" key="1">
    <source>
        <dbReference type="SAM" id="MobiDB-lite"/>
    </source>
</evidence>
<dbReference type="EMBL" id="BGZK01002112">
    <property type="protein sequence ID" value="GBP90772.1"/>
    <property type="molecule type" value="Genomic_DNA"/>
</dbReference>
<gene>
    <name evidence="2" type="ORF">EVAR_102454_1</name>
</gene>
<feature type="region of interest" description="Disordered" evidence="1">
    <location>
        <begin position="69"/>
        <end position="91"/>
    </location>
</feature>
<dbReference type="AlphaFoldDB" id="A0A4C1ZTL7"/>
<dbReference type="Proteomes" id="UP000299102">
    <property type="component" value="Unassembled WGS sequence"/>
</dbReference>
<evidence type="ECO:0000313" key="3">
    <source>
        <dbReference type="Proteomes" id="UP000299102"/>
    </source>
</evidence>
<evidence type="ECO:0000313" key="2">
    <source>
        <dbReference type="EMBL" id="GBP90772.1"/>
    </source>
</evidence>
<name>A0A4C1ZTL7_EUMVA</name>
<reference evidence="2 3" key="1">
    <citation type="journal article" date="2019" name="Commun. Biol.">
        <title>The bagworm genome reveals a unique fibroin gene that provides high tensile strength.</title>
        <authorList>
            <person name="Kono N."/>
            <person name="Nakamura H."/>
            <person name="Ohtoshi R."/>
            <person name="Tomita M."/>
            <person name="Numata K."/>
            <person name="Arakawa K."/>
        </authorList>
    </citation>
    <scope>NUCLEOTIDE SEQUENCE [LARGE SCALE GENOMIC DNA]</scope>
</reference>
<sequence>MSRRVCASGTSFRFRRTRYLFHSGKAFGDFTVPRRIVPATLQARRPDHLFARTTAETCVVRCRLLGEGGAPVSSSARSFPAIPARSNPKRTALPSATISEMSRLASWARG</sequence>
<accession>A0A4C1ZTL7</accession>